<dbReference type="EMBL" id="UINC01088150">
    <property type="protein sequence ID" value="SVC38134.1"/>
    <property type="molecule type" value="Genomic_DNA"/>
</dbReference>
<feature type="non-terminal residue" evidence="2">
    <location>
        <position position="42"/>
    </location>
</feature>
<accession>A0A382LMU4</accession>
<reference evidence="2" key="1">
    <citation type="submission" date="2018-05" db="EMBL/GenBank/DDBJ databases">
        <authorList>
            <person name="Lanie J.A."/>
            <person name="Ng W.-L."/>
            <person name="Kazmierczak K.M."/>
            <person name="Andrzejewski T.M."/>
            <person name="Davidsen T.M."/>
            <person name="Wayne K.J."/>
            <person name="Tettelin H."/>
            <person name="Glass J.I."/>
            <person name="Rusch D."/>
            <person name="Podicherti R."/>
            <person name="Tsui H.-C.T."/>
            <person name="Winkler M.E."/>
        </authorList>
    </citation>
    <scope>NUCLEOTIDE SEQUENCE</scope>
</reference>
<dbReference type="AlphaFoldDB" id="A0A382LMU4"/>
<proteinExistence type="predicted"/>
<gene>
    <name evidence="2" type="ORF">METZ01_LOCUS290988</name>
</gene>
<feature type="region of interest" description="Disordered" evidence="1">
    <location>
        <begin position="22"/>
        <end position="42"/>
    </location>
</feature>
<evidence type="ECO:0000256" key="1">
    <source>
        <dbReference type="SAM" id="MobiDB-lite"/>
    </source>
</evidence>
<organism evidence="2">
    <name type="scientific">marine metagenome</name>
    <dbReference type="NCBI Taxonomy" id="408172"/>
    <lineage>
        <taxon>unclassified sequences</taxon>
        <taxon>metagenomes</taxon>
        <taxon>ecological metagenomes</taxon>
    </lineage>
</organism>
<name>A0A382LMU4_9ZZZZ</name>
<protein>
    <submittedName>
        <fullName evidence="2">Uncharacterized protein</fullName>
    </submittedName>
</protein>
<evidence type="ECO:0000313" key="2">
    <source>
        <dbReference type="EMBL" id="SVC38134.1"/>
    </source>
</evidence>
<sequence length="42" mass="4438">MRSTLTLLILAVLLSLNLATAQNNNPDAPAIDPRTGLPLNNP</sequence>